<evidence type="ECO:0000313" key="1">
    <source>
        <dbReference type="EMBL" id="CAB4914614.1"/>
    </source>
</evidence>
<gene>
    <name evidence="1" type="ORF">UFOPK3614_00515</name>
</gene>
<dbReference type="AlphaFoldDB" id="A0A6J7H4P8"/>
<reference evidence="1" key="1">
    <citation type="submission" date="2020-05" db="EMBL/GenBank/DDBJ databases">
        <authorList>
            <person name="Chiriac C."/>
            <person name="Salcher M."/>
            <person name="Ghai R."/>
            <person name="Kavagutti S V."/>
        </authorList>
    </citation>
    <scope>NUCLEOTIDE SEQUENCE</scope>
</reference>
<dbReference type="EMBL" id="CAFBMS010000020">
    <property type="protein sequence ID" value="CAB4914614.1"/>
    <property type="molecule type" value="Genomic_DNA"/>
</dbReference>
<sequence length="211" mass="25297">MTFIVPKWAATFVLPKNRIYKKVRKKIEFLDLDLRQDYRQKNYRKKMAHRTIHQLNRNFRNLVRKKEEIRVKQSELYDLHNLLSLKTSKALQGNLNMVRDMAESKISWFTSLEGAKEIYRREFFNFQAQSTILDLRHLLIIEYELNRKSLLFFGNKSKAIVVDSQDKRKILSTEYALQTKKIAVINNFSENNQENQEFLETTISTFLKEIE</sequence>
<protein>
    <submittedName>
        <fullName evidence="1">Unannotated protein</fullName>
    </submittedName>
</protein>
<organism evidence="1">
    <name type="scientific">freshwater metagenome</name>
    <dbReference type="NCBI Taxonomy" id="449393"/>
    <lineage>
        <taxon>unclassified sequences</taxon>
        <taxon>metagenomes</taxon>
        <taxon>ecological metagenomes</taxon>
    </lineage>
</organism>
<proteinExistence type="predicted"/>
<accession>A0A6J7H4P8</accession>
<name>A0A6J7H4P8_9ZZZZ</name>